<evidence type="ECO:0000313" key="7">
    <source>
        <dbReference type="Proteomes" id="UP000484076"/>
    </source>
</evidence>
<evidence type="ECO:0000256" key="5">
    <source>
        <dbReference type="ARBA" id="ARBA00047942"/>
    </source>
</evidence>
<protein>
    <recommendedName>
        <fullName evidence="1">site-specific DNA-methyltransferase (adenine-specific)</fullName>
        <ecNumber evidence="1">2.1.1.72</ecNumber>
    </recommendedName>
</protein>
<dbReference type="GO" id="GO:0003676">
    <property type="term" value="F:nucleic acid binding"/>
    <property type="evidence" value="ECO:0007669"/>
    <property type="project" value="InterPro"/>
</dbReference>
<keyword evidence="4" id="KW-0949">S-adenosyl-L-methionine</keyword>
<dbReference type="InterPro" id="IPR029063">
    <property type="entry name" value="SAM-dependent_MTases_sf"/>
</dbReference>
<dbReference type="GO" id="GO:0009307">
    <property type="term" value="P:DNA restriction-modification system"/>
    <property type="evidence" value="ECO:0007669"/>
    <property type="project" value="InterPro"/>
</dbReference>
<comment type="catalytic activity">
    <reaction evidence="5">
        <text>a 2'-deoxyadenosine in DNA + S-adenosyl-L-methionine = an N(6)-methyl-2'-deoxyadenosine in DNA + S-adenosyl-L-homocysteine + H(+)</text>
        <dbReference type="Rhea" id="RHEA:15197"/>
        <dbReference type="Rhea" id="RHEA-COMP:12418"/>
        <dbReference type="Rhea" id="RHEA-COMP:12419"/>
        <dbReference type="ChEBI" id="CHEBI:15378"/>
        <dbReference type="ChEBI" id="CHEBI:57856"/>
        <dbReference type="ChEBI" id="CHEBI:59789"/>
        <dbReference type="ChEBI" id="CHEBI:90615"/>
        <dbReference type="ChEBI" id="CHEBI:90616"/>
        <dbReference type="EC" id="2.1.1.72"/>
    </reaction>
</comment>
<dbReference type="EC" id="2.1.1.72" evidence="1"/>
<accession>A0A8X8H0B9</accession>
<dbReference type="RefSeq" id="WP_152825064.1">
    <property type="nucleotide sequence ID" value="NZ_WHUT02000003.1"/>
</dbReference>
<evidence type="ECO:0000256" key="4">
    <source>
        <dbReference type="ARBA" id="ARBA00022691"/>
    </source>
</evidence>
<dbReference type="GO" id="GO:0032259">
    <property type="term" value="P:methylation"/>
    <property type="evidence" value="ECO:0007669"/>
    <property type="project" value="UniProtKB-KW"/>
</dbReference>
<keyword evidence="7" id="KW-1185">Reference proteome</keyword>
<name>A0A8X8H0B9_9RHOB</name>
<dbReference type="GO" id="GO:0009007">
    <property type="term" value="F:site-specific DNA-methyltransferase (adenine-specific) activity"/>
    <property type="evidence" value="ECO:0007669"/>
    <property type="project" value="UniProtKB-EC"/>
</dbReference>
<evidence type="ECO:0000256" key="3">
    <source>
        <dbReference type="ARBA" id="ARBA00022679"/>
    </source>
</evidence>
<dbReference type="AlphaFoldDB" id="A0A8X8H0B9"/>
<dbReference type="InterPro" id="IPR012327">
    <property type="entry name" value="MeTrfase_D12"/>
</dbReference>
<dbReference type="SUPFAM" id="SSF53335">
    <property type="entry name" value="S-adenosyl-L-methionine-dependent methyltransferases"/>
    <property type="match status" value="1"/>
</dbReference>
<dbReference type="InterPro" id="IPR002052">
    <property type="entry name" value="DNA_methylase_N6_adenine_CS"/>
</dbReference>
<keyword evidence="3" id="KW-0808">Transferase</keyword>
<dbReference type="PROSITE" id="PS00092">
    <property type="entry name" value="N6_MTASE"/>
    <property type="match status" value="1"/>
</dbReference>
<proteinExistence type="predicted"/>
<dbReference type="Pfam" id="PF02086">
    <property type="entry name" value="MethyltransfD12"/>
    <property type="match status" value="1"/>
</dbReference>
<dbReference type="EMBL" id="WHUT02000003">
    <property type="protein sequence ID" value="NUB43859.1"/>
    <property type="molecule type" value="Genomic_DNA"/>
</dbReference>
<evidence type="ECO:0000256" key="1">
    <source>
        <dbReference type="ARBA" id="ARBA00011900"/>
    </source>
</evidence>
<evidence type="ECO:0000313" key="6">
    <source>
        <dbReference type="EMBL" id="NUB43859.1"/>
    </source>
</evidence>
<reference evidence="6" key="1">
    <citation type="submission" date="2020-05" db="EMBL/GenBank/DDBJ databases">
        <title>Fertoebacter nigrum gen. nov., sp. nov., a new member of the family Rhodobacteraceae.</title>
        <authorList>
            <person name="Szuroczki S."/>
            <person name="Abbaszade G."/>
            <person name="Buni D."/>
            <person name="Schumann P."/>
            <person name="Toth E."/>
        </authorList>
    </citation>
    <scope>NUCLEOTIDE SEQUENCE</scope>
    <source>
        <strain evidence="6">RG-N-1a</strain>
    </source>
</reference>
<sequence length="461" mass="50687">MKANLHGAVVASEPYGIDTAVSPWRPIHYLGSKLRALTSIEDALSSVTSVGSTVYDIFSGSGTVSSFLAQSRPVVSVDIQEYSRVLNNSLLSPVAVSFDEVGQLLSTRIDESLKSGVISAVMPLIEVEQEAIKLASQGKTELLADLLEAGSLQISVTKSANAIVDKAHREAERRISSLSDAGKYSAMMLRHFGGLYFSFRQAAELDVILSLSHSYRQDTKDTLIAAALTCASDLVNTVGKQFAQPIRPRNKEGMVKGNLYGLVARDRMRVASTSFLSAISKYSNLRRPPFDCRAVRLDYLDFIRETNLKGGVVYADPPYTRDHYSRFYHVLETMALRDDPRISTNKVNGQVLPSRGAYREERHQSPFCIRSQAPLAFDQMFEGVAVQGVPIVVSYSPYAADKDAHPRVMTIDAILEISRNYYAEVDVVSVGSFVHSKLNRTDLNKEGAAEAEFLIICKGAR</sequence>
<evidence type="ECO:0000256" key="2">
    <source>
        <dbReference type="ARBA" id="ARBA00022603"/>
    </source>
</evidence>
<gene>
    <name evidence="6" type="ORF">GEU84_005650</name>
</gene>
<dbReference type="Proteomes" id="UP000484076">
    <property type="component" value="Unassembled WGS sequence"/>
</dbReference>
<comment type="caution">
    <text evidence="6">The sequence shown here is derived from an EMBL/GenBank/DDBJ whole genome shotgun (WGS) entry which is preliminary data.</text>
</comment>
<keyword evidence="2 6" id="KW-0489">Methyltransferase</keyword>
<organism evidence="6 7">
    <name type="scientific">Fertoeibacter niger</name>
    <dbReference type="NCBI Taxonomy" id="2656921"/>
    <lineage>
        <taxon>Bacteria</taxon>
        <taxon>Pseudomonadati</taxon>
        <taxon>Pseudomonadota</taxon>
        <taxon>Alphaproteobacteria</taxon>
        <taxon>Rhodobacterales</taxon>
        <taxon>Paracoccaceae</taxon>
        <taxon>Fertoeibacter</taxon>
    </lineage>
</organism>